<dbReference type="SUPFAM" id="SSF46565">
    <property type="entry name" value="Chaperone J-domain"/>
    <property type="match status" value="1"/>
</dbReference>
<dbReference type="InParanoid" id="A0A4S2MRX0"/>
<feature type="region of interest" description="Disordered" evidence="2">
    <location>
        <begin position="508"/>
        <end position="714"/>
    </location>
</feature>
<proteinExistence type="predicted"/>
<dbReference type="InterPro" id="IPR001623">
    <property type="entry name" value="DnaJ_domain"/>
</dbReference>
<gene>
    <name evidence="4" type="ORF">EX30DRAFT_385791</name>
</gene>
<evidence type="ECO:0000256" key="2">
    <source>
        <dbReference type="SAM" id="MobiDB-lite"/>
    </source>
</evidence>
<feature type="compositionally biased region" description="Low complexity" evidence="2">
    <location>
        <begin position="152"/>
        <end position="169"/>
    </location>
</feature>
<evidence type="ECO:0000313" key="4">
    <source>
        <dbReference type="EMBL" id="TGZ78148.1"/>
    </source>
</evidence>
<accession>A0A4S2MRX0</accession>
<dbReference type="SMART" id="SM00271">
    <property type="entry name" value="DnaJ"/>
    <property type="match status" value="1"/>
</dbReference>
<keyword evidence="1" id="KW-0143">Chaperone</keyword>
<dbReference type="PANTHER" id="PTHR44145:SF3">
    <property type="entry name" value="DNAJ HOMOLOG SUBFAMILY A MEMBER 3, MITOCHONDRIAL"/>
    <property type="match status" value="1"/>
</dbReference>
<feature type="compositionally biased region" description="Basic and acidic residues" evidence="2">
    <location>
        <begin position="210"/>
        <end position="258"/>
    </location>
</feature>
<dbReference type="Proteomes" id="UP000298138">
    <property type="component" value="Unassembled WGS sequence"/>
</dbReference>
<feature type="domain" description="J" evidence="3">
    <location>
        <begin position="7"/>
        <end position="72"/>
    </location>
</feature>
<protein>
    <recommendedName>
        <fullName evidence="3">J domain-containing protein</fullName>
    </recommendedName>
</protein>
<dbReference type="CDD" id="cd06257">
    <property type="entry name" value="DnaJ"/>
    <property type="match status" value="1"/>
</dbReference>
<feature type="compositionally biased region" description="Polar residues" evidence="2">
    <location>
        <begin position="536"/>
        <end position="551"/>
    </location>
</feature>
<organism evidence="4 5">
    <name type="scientific">Ascodesmis nigricans</name>
    <dbReference type="NCBI Taxonomy" id="341454"/>
    <lineage>
        <taxon>Eukaryota</taxon>
        <taxon>Fungi</taxon>
        <taxon>Dikarya</taxon>
        <taxon>Ascomycota</taxon>
        <taxon>Pezizomycotina</taxon>
        <taxon>Pezizomycetes</taxon>
        <taxon>Pezizales</taxon>
        <taxon>Ascodesmidaceae</taxon>
        <taxon>Ascodesmis</taxon>
    </lineage>
</organism>
<sequence length="966" mass="107849">MPYSDVDYYKILGVTRHATDDEIKRAFRRLARDTHPDKNPNDPTAKDRFQELQQAYDTLKDALERSKYDEDNQTHGYHGSSAYHQRSASAHAKSATAKRYTATTATPSWAHSSTAKARNFKFYNANTSTTGWDPEPDREYEDMYSSSRRGESAYARTSTTRGATGTPRSHSAKPSRAETSTPSQGPDINWTDYIKEKREQEIRAATAAAKAKEKERQKERERGRESDSSRSREERKREKERLREETKRREEQEAERAKYSNFYYGDGTTPGEYPVGGEEEELMREAEERLKDPTEQRKARHATSYSSSTKSRKKSTAKPSSSSTKYTAGYGHDEYNVYEANPDDEIESDPVPPKKNYSADIPEPTYSNGHHVREPYSNRYYPNYDTERHKEKAYTSSSSRKKEASPVRDYYNTTIHDATPPESPGAATKKRRPSPKRAKSSGGASKKTTESNVKFMHDPFQYQEPATDTETAEPVKEKTGPTFPVPEFNFAGYQSGTSRNFFYPYSGAYTAAKNSPEPDKQARDEAGRGQPERPKSQPSVPTPNDSASSFNIPLGRAPPKSTGPPQGVKKELYETLLNTPQPFQFHAKETMTSPKKKRSVQGFGKIKIRRERRASMDAGYRNVPPTAESDTEEDEPLPPQQRPFTAAPASYGFSRPPMFNPQPAVIPDLDEPEPMDTTPDFTATPEAHKFSAAPPPSSTNSTAPTPTPAASKPKFNANIDLSSLAASLTPDPGLAGFASDLKSSLPFESRPSSRPPLHRASSSTSRGRMAPPPIPAHSKPSTSTTPATATFTPASSSTPAQNNTTNGAIPSFPGLTTPIWEKHPFTPFDDPPLVTPTPPRPVKIPSDANLEAYNKTYAVIGRYIAEWNDYESRMEQLRVMLREQNTIPLQKEPAEDGKGEGKWISPNPEDIEKYIRKMDERTLVLETGLRRARKEHLKCLRSWMDLRKKVCSIKGVAGGVGGVGYR</sequence>
<feature type="compositionally biased region" description="Basic and acidic residues" evidence="2">
    <location>
        <begin position="193"/>
        <end position="202"/>
    </location>
</feature>
<dbReference type="STRING" id="341454.A0A4S2MRX0"/>
<feature type="compositionally biased region" description="Basic and acidic residues" evidence="2">
    <location>
        <begin position="283"/>
        <end position="297"/>
    </location>
</feature>
<name>A0A4S2MRX0_9PEZI</name>
<feature type="region of interest" description="Disordered" evidence="2">
    <location>
        <begin position="125"/>
        <end position="487"/>
    </location>
</feature>
<dbReference type="InterPro" id="IPR051938">
    <property type="entry name" value="Apopto_cytoskel_mod"/>
</dbReference>
<reference evidence="4 5" key="1">
    <citation type="submission" date="2019-04" db="EMBL/GenBank/DDBJ databases">
        <title>Comparative genomics and transcriptomics to analyze fruiting body development in filamentous ascomycetes.</title>
        <authorList>
            <consortium name="DOE Joint Genome Institute"/>
            <person name="Lutkenhaus R."/>
            <person name="Traeger S."/>
            <person name="Breuer J."/>
            <person name="Kuo A."/>
            <person name="Lipzen A."/>
            <person name="Pangilinan J."/>
            <person name="Dilworth D."/>
            <person name="Sandor L."/>
            <person name="Poggeler S."/>
            <person name="Barry K."/>
            <person name="Grigoriev I.V."/>
            <person name="Nowrousian M."/>
        </authorList>
    </citation>
    <scope>NUCLEOTIDE SEQUENCE [LARGE SCALE GENOMIC DNA]</scope>
    <source>
        <strain evidence="4 5">CBS 389.68</strain>
    </source>
</reference>
<feature type="region of interest" description="Disordered" evidence="2">
    <location>
        <begin position="726"/>
        <end position="829"/>
    </location>
</feature>
<dbReference type="InterPro" id="IPR036869">
    <property type="entry name" value="J_dom_sf"/>
</dbReference>
<feature type="compositionally biased region" description="Low complexity" evidence="2">
    <location>
        <begin position="317"/>
        <end position="328"/>
    </location>
</feature>
<dbReference type="PROSITE" id="PS50076">
    <property type="entry name" value="DNAJ_2"/>
    <property type="match status" value="1"/>
</dbReference>
<dbReference type="InterPro" id="IPR018253">
    <property type="entry name" value="DnaJ_domain_CS"/>
</dbReference>
<dbReference type="PRINTS" id="PR01217">
    <property type="entry name" value="PRICHEXTENSN"/>
</dbReference>
<dbReference type="OrthoDB" id="10250354at2759"/>
<feature type="compositionally biased region" description="Polar residues" evidence="2">
    <location>
        <begin position="177"/>
        <end position="186"/>
    </location>
</feature>
<feature type="compositionally biased region" description="Low complexity" evidence="2">
    <location>
        <begin position="698"/>
        <end position="711"/>
    </location>
</feature>
<feature type="compositionally biased region" description="Basic and acidic residues" evidence="2">
    <location>
        <begin position="62"/>
        <end position="73"/>
    </location>
</feature>
<dbReference type="Pfam" id="PF00226">
    <property type="entry name" value="DnaJ"/>
    <property type="match status" value="1"/>
</dbReference>
<dbReference type="PRINTS" id="PR00625">
    <property type="entry name" value="JDOMAIN"/>
</dbReference>
<dbReference type="AlphaFoldDB" id="A0A4S2MRX0"/>
<feature type="compositionally biased region" description="Low complexity" evidence="2">
    <location>
        <begin position="267"/>
        <end position="276"/>
    </location>
</feature>
<feature type="compositionally biased region" description="Basic and acidic residues" evidence="2">
    <location>
        <begin position="516"/>
        <end position="535"/>
    </location>
</feature>
<feature type="compositionally biased region" description="Basic residues" evidence="2">
    <location>
        <begin position="428"/>
        <end position="439"/>
    </location>
</feature>
<feature type="region of interest" description="Disordered" evidence="2">
    <location>
        <begin position="62"/>
        <end position="113"/>
    </location>
</feature>
<dbReference type="PANTHER" id="PTHR44145">
    <property type="entry name" value="DNAJ HOMOLOG SUBFAMILY A MEMBER 3, MITOCHONDRIAL"/>
    <property type="match status" value="1"/>
</dbReference>
<feature type="compositionally biased region" description="Low complexity" evidence="2">
    <location>
        <begin position="87"/>
        <end position="106"/>
    </location>
</feature>
<keyword evidence="5" id="KW-1185">Reference proteome</keyword>
<evidence type="ECO:0000256" key="1">
    <source>
        <dbReference type="ARBA" id="ARBA00023186"/>
    </source>
</evidence>
<dbReference type="PROSITE" id="PS00636">
    <property type="entry name" value="DNAJ_1"/>
    <property type="match status" value="1"/>
</dbReference>
<feature type="compositionally biased region" description="Low complexity" evidence="2">
    <location>
        <begin position="776"/>
        <end position="800"/>
    </location>
</feature>
<dbReference type="Gene3D" id="1.10.287.110">
    <property type="entry name" value="DnaJ domain"/>
    <property type="match status" value="1"/>
</dbReference>
<dbReference type="EMBL" id="ML220145">
    <property type="protein sequence ID" value="TGZ78148.1"/>
    <property type="molecule type" value="Genomic_DNA"/>
</dbReference>
<evidence type="ECO:0000259" key="3">
    <source>
        <dbReference type="PROSITE" id="PS50076"/>
    </source>
</evidence>
<evidence type="ECO:0000313" key="5">
    <source>
        <dbReference type="Proteomes" id="UP000298138"/>
    </source>
</evidence>